<dbReference type="GO" id="GO:0003676">
    <property type="term" value="F:nucleic acid binding"/>
    <property type="evidence" value="ECO:0007669"/>
    <property type="project" value="InterPro"/>
</dbReference>
<dbReference type="EMBL" id="JAZGQO010000001">
    <property type="protein sequence ID" value="KAK6196166.1"/>
    <property type="molecule type" value="Genomic_DNA"/>
</dbReference>
<evidence type="ECO:0000313" key="11">
    <source>
        <dbReference type="Proteomes" id="UP001347796"/>
    </source>
</evidence>
<proteinExistence type="inferred from homology"/>
<gene>
    <name evidence="10" type="ORF">SNE40_001444</name>
</gene>
<dbReference type="Proteomes" id="UP001347796">
    <property type="component" value="Unassembled WGS sequence"/>
</dbReference>
<comment type="cofactor">
    <cofactor evidence="1">
        <name>Mg(2+)</name>
        <dbReference type="ChEBI" id="CHEBI:18420"/>
    </cofactor>
</comment>
<evidence type="ECO:0000256" key="2">
    <source>
        <dbReference type="ARBA" id="ARBA00022722"/>
    </source>
</evidence>
<dbReference type="SMART" id="SM00479">
    <property type="entry name" value="EXOIII"/>
    <property type="match status" value="1"/>
</dbReference>
<comment type="similarity">
    <text evidence="7">Belongs to the exonuclease superfamily. TREX family.</text>
</comment>
<dbReference type="InterPro" id="IPR012337">
    <property type="entry name" value="RNaseH-like_sf"/>
</dbReference>
<dbReference type="AlphaFoldDB" id="A0AAN8Q2Z2"/>
<keyword evidence="11" id="KW-1185">Reference proteome</keyword>
<dbReference type="InterPro" id="IPR036397">
    <property type="entry name" value="RNaseH_sf"/>
</dbReference>
<evidence type="ECO:0000256" key="5">
    <source>
        <dbReference type="ARBA" id="ARBA00022839"/>
    </source>
</evidence>
<keyword evidence="2" id="KW-0540">Nuclease</keyword>
<comment type="caution">
    <text evidence="10">The sequence shown here is derived from an EMBL/GenBank/DDBJ whole genome shotgun (WGS) entry which is preliminary data.</text>
</comment>
<evidence type="ECO:0000256" key="1">
    <source>
        <dbReference type="ARBA" id="ARBA00001946"/>
    </source>
</evidence>
<feature type="domain" description="Exonuclease" evidence="9">
    <location>
        <begin position="17"/>
        <end position="576"/>
    </location>
</feature>
<dbReference type="InterPro" id="IPR040393">
    <property type="entry name" value="TREX1/2"/>
</dbReference>
<evidence type="ECO:0000259" key="9">
    <source>
        <dbReference type="SMART" id="SM00479"/>
    </source>
</evidence>
<evidence type="ECO:0000256" key="4">
    <source>
        <dbReference type="ARBA" id="ARBA00022801"/>
    </source>
</evidence>
<dbReference type="GO" id="GO:0006308">
    <property type="term" value="P:DNA catabolic process"/>
    <property type="evidence" value="ECO:0007669"/>
    <property type="project" value="TreeGrafter"/>
</dbReference>
<feature type="compositionally biased region" description="Low complexity" evidence="8">
    <location>
        <begin position="500"/>
        <end position="509"/>
    </location>
</feature>
<organism evidence="10 11">
    <name type="scientific">Patella caerulea</name>
    <name type="common">Rayed Mediterranean limpet</name>
    <dbReference type="NCBI Taxonomy" id="87958"/>
    <lineage>
        <taxon>Eukaryota</taxon>
        <taxon>Metazoa</taxon>
        <taxon>Spiralia</taxon>
        <taxon>Lophotrochozoa</taxon>
        <taxon>Mollusca</taxon>
        <taxon>Gastropoda</taxon>
        <taxon>Patellogastropoda</taxon>
        <taxon>Patelloidea</taxon>
        <taxon>Patellidae</taxon>
        <taxon>Patella</taxon>
    </lineage>
</organism>
<sequence>MDEEMVSDLQKLQPAQTLVFLDFEATGLTEDKPRITELCMIAVQRSELMSPGGNPRVLNKLQLNVNPRKPISAKVSELTGLYNDHLDMMPPFNHHLVQLFNQFLDRLPQPVCLLAHNGYGFDFPLLRTQLLEIKMDLSDNVLCCDSLMAFRYLDGADTLDSHLPYLTMKREIDSRNHHPVGCVDFNSRPGPSQRQNGDHIDPLLSNERTNRPQEQIQIDENCNLSADIITNQNIPNHVNTDDNDEALEAFISTPPDEEVQNNVGENIAEMSPPHLEEEHPLPNNGSPGNPDDEVDINLDPLHFKYANERTPPNKPPVINPVPRKIIAPQPRSHDDISLGNTKRQLNFEIQEPKHTALNSICYSSNGRSAAEFGHTKRQLNFEMELSNNQMESEGSVFCNIAKRSNSDSPDSIAKRLRANIESHDSHAHNLYEPLHIDTNTGNTEISPQSSLEDDDLLCAVENTENNITKIKNKSSISHQKRNERLNKIVPTVVAVEEGPSSTSRSNSSSLVQQTANTPQQHLNSGTSKETPTKVSYSLPKLYLRIFNETPIASHTAENDCVTLMRLVKNASPRFLQWVDSFSIPFTHVKPMY</sequence>
<dbReference type="GO" id="GO:0046872">
    <property type="term" value="F:metal ion binding"/>
    <property type="evidence" value="ECO:0007669"/>
    <property type="project" value="UniProtKB-KW"/>
</dbReference>
<dbReference type="Pfam" id="PF00929">
    <property type="entry name" value="RNase_T"/>
    <property type="match status" value="1"/>
</dbReference>
<dbReference type="PANTHER" id="PTHR13058">
    <property type="entry name" value="THREE PRIME REPAIR EXONUCLEASE 1, 2"/>
    <property type="match status" value="1"/>
</dbReference>
<dbReference type="GO" id="GO:0008296">
    <property type="term" value="F:3'-5'-DNA exonuclease activity"/>
    <property type="evidence" value="ECO:0007669"/>
    <property type="project" value="TreeGrafter"/>
</dbReference>
<feature type="region of interest" description="Disordered" evidence="8">
    <location>
        <begin position="273"/>
        <end position="294"/>
    </location>
</feature>
<evidence type="ECO:0000256" key="7">
    <source>
        <dbReference type="ARBA" id="ARBA00025769"/>
    </source>
</evidence>
<feature type="region of interest" description="Disordered" evidence="8">
    <location>
        <begin position="496"/>
        <end position="533"/>
    </location>
</feature>
<dbReference type="GO" id="GO:0005737">
    <property type="term" value="C:cytoplasm"/>
    <property type="evidence" value="ECO:0007669"/>
    <property type="project" value="TreeGrafter"/>
</dbReference>
<reference evidence="10 11" key="1">
    <citation type="submission" date="2024-01" db="EMBL/GenBank/DDBJ databases">
        <title>The genome of the rayed Mediterranean limpet Patella caerulea (Linnaeus, 1758).</title>
        <authorList>
            <person name="Anh-Thu Weber A."/>
            <person name="Halstead-Nussloch G."/>
        </authorList>
    </citation>
    <scope>NUCLEOTIDE SEQUENCE [LARGE SCALE GENOMIC DNA]</scope>
    <source>
        <strain evidence="10">AATW-2023a</strain>
        <tissue evidence="10">Whole specimen</tissue>
    </source>
</reference>
<accession>A0AAN8Q2Z2</accession>
<evidence type="ECO:0000256" key="6">
    <source>
        <dbReference type="ARBA" id="ARBA00022842"/>
    </source>
</evidence>
<dbReference type="SUPFAM" id="SSF53098">
    <property type="entry name" value="Ribonuclease H-like"/>
    <property type="match status" value="1"/>
</dbReference>
<dbReference type="Gene3D" id="3.30.420.10">
    <property type="entry name" value="Ribonuclease H-like superfamily/Ribonuclease H"/>
    <property type="match status" value="2"/>
</dbReference>
<keyword evidence="5" id="KW-0269">Exonuclease</keyword>
<feature type="region of interest" description="Disordered" evidence="8">
    <location>
        <begin position="186"/>
        <end position="206"/>
    </location>
</feature>
<dbReference type="PANTHER" id="PTHR13058:SF19">
    <property type="entry name" value="LD40940P"/>
    <property type="match status" value="1"/>
</dbReference>
<evidence type="ECO:0000313" key="10">
    <source>
        <dbReference type="EMBL" id="KAK6196166.1"/>
    </source>
</evidence>
<protein>
    <recommendedName>
        <fullName evidence="9">Exonuclease domain-containing protein</fullName>
    </recommendedName>
</protein>
<keyword evidence="6" id="KW-0460">Magnesium</keyword>
<keyword evidence="4" id="KW-0378">Hydrolase</keyword>
<evidence type="ECO:0000256" key="8">
    <source>
        <dbReference type="SAM" id="MobiDB-lite"/>
    </source>
</evidence>
<name>A0AAN8Q2Z2_PATCE</name>
<evidence type="ECO:0000256" key="3">
    <source>
        <dbReference type="ARBA" id="ARBA00022723"/>
    </source>
</evidence>
<keyword evidence="3" id="KW-0479">Metal-binding</keyword>
<feature type="compositionally biased region" description="Polar residues" evidence="8">
    <location>
        <begin position="510"/>
        <end position="533"/>
    </location>
</feature>
<dbReference type="InterPro" id="IPR013520">
    <property type="entry name" value="Ribonucl_H"/>
</dbReference>